<accession>A0A7W5B8D4</accession>
<sequence>MGNVAVRHIDLKYITTAEARIRLVFRDTIFIGGVFVSKCFAIWVSYYRNIGESDNTIFWLVEYRPLYLIPTFGILHVKQGMQVDCVTLFKDRGNI</sequence>
<dbReference type="RefSeq" id="WP_183440238.1">
    <property type="nucleotide sequence ID" value="NZ_JACHXD010000003.1"/>
</dbReference>
<proteinExistence type="predicted"/>
<comment type="caution">
    <text evidence="1">The sequence shown here is derived from an EMBL/GenBank/DDBJ whole genome shotgun (WGS) entry which is preliminary data.</text>
</comment>
<dbReference type="AlphaFoldDB" id="A0A7W5B8D4"/>
<keyword evidence="2" id="KW-1185">Reference proteome</keyword>
<reference evidence="1 2" key="1">
    <citation type="submission" date="2020-08" db="EMBL/GenBank/DDBJ databases">
        <title>Genomic Encyclopedia of Type Strains, Phase III (KMG-III): the genomes of soil and plant-associated and newly described type strains.</title>
        <authorList>
            <person name="Whitman W."/>
        </authorList>
    </citation>
    <scope>NUCLEOTIDE SEQUENCE [LARGE SCALE GENOMIC DNA]</scope>
    <source>
        <strain evidence="1 2">CECT 8897</strain>
    </source>
</reference>
<name>A0A7W5B8D4_9BURK</name>
<dbReference type="EMBL" id="JACHXD010000003">
    <property type="protein sequence ID" value="MBB3118301.1"/>
    <property type="molecule type" value="Genomic_DNA"/>
</dbReference>
<evidence type="ECO:0000313" key="1">
    <source>
        <dbReference type="EMBL" id="MBB3118301.1"/>
    </source>
</evidence>
<evidence type="ECO:0000313" key="2">
    <source>
        <dbReference type="Proteomes" id="UP000541535"/>
    </source>
</evidence>
<organism evidence="1 2">
    <name type="scientific">Pseudoduganella violacea</name>
    <dbReference type="NCBI Taxonomy" id="1715466"/>
    <lineage>
        <taxon>Bacteria</taxon>
        <taxon>Pseudomonadati</taxon>
        <taxon>Pseudomonadota</taxon>
        <taxon>Betaproteobacteria</taxon>
        <taxon>Burkholderiales</taxon>
        <taxon>Oxalobacteraceae</taxon>
        <taxon>Telluria group</taxon>
        <taxon>Pseudoduganella</taxon>
    </lineage>
</organism>
<protein>
    <submittedName>
        <fullName evidence="1">Uncharacterized protein</fullName>
    </submittedName>
</protein>
<dbReference type="Proteomes" id="UP000541535">
    <property type="component" value="Unassembled WGS sequence"/>
</dbReference>
<gene>
    <name evidence="1" type="ORF">FHS03_001332</name>
</gene>